<dbReference type="eggNOG" id="KOG1211">
    <property type="taxonomic scope" value="Eukaryota"/>
</dbReference>
<feature type="chain" id="PRO_5004932694" description="Amidase domain-containing protein" evidence="1">
    <location>
        <begin position="19"/>
        <end position="552"/>
    </location>
</feature>
<dbReference type="InterPro" id="IPR036928">
    <property type="entry name" value="AS_sf"/>
</dbReference>
<dbReference type="InterPro" id="IPR023631">
    <property type="entry name" value="Amidase_dom"/>
</dbReference>
<dbReference type="OrthoDB" id="566138at2759"/>
<name>W9YEU8_9EURO</name>
<gene>
    <name evidence="3" type="ORF">A1O3_07108</name>
</gene>
<keyword evidence="1" id="KW-0732">Signal</keyword>
<dbReference type="AlphaFoldDB" id="W9YEU8"/>
<feature type="signal peptide" evidence="1">
    <location>
        <begin position="1"/>
        <end position="18"/>
    </location>
</feature>
<comment type="caution">
    <text evidence="3">The sequence shown here is derived from an EMBL/GenBank/DDBJ whole genome shotgun (WGS) entry which is preliminary data.</text>
</comment>
<dbReference type="HOGENOM" id="CLU_009600_14_2_1"/>
<reference evidence="3 4" key="1">
    <citation type="submission" date="2013-03" db="EMBL/GenBank/DDBJ databases">
        <title>The Genome Sequence of Capronia epimyces CBS 606.96.</title>
        <authorList>
            <consortium name="The Broad Institute Genomics Platform"/>
            <person name="Cuomo C."/>
            <person name="de Hoog S."/>
            <person name="Gorbushina A."/>
            <person name="Walker B."/>
            <person name="Young S.K."/>
            <person name="Zeng Q."/>
            <person name="Gargeya S."/>
            <person name="Fitzgerald M."/>
            <person name="Haas B."/>
            <person name="Abouelleil A."/>
            <person name="Allen A.W."/>
            <person name="Alvarado L."/>
            <person name="Arachchi H.M."/>
            <person name="Berlin A.M."/>
            <person name="Chapman S.B."/>
            <person name="Gainer-Dewar J."/>
            <person name="Goldberg J."/>
            <person name="Griggs A."/>
            <person name="Gujja S."/>
            <person name="Hansen M."/>
            <person name="Howarth C."/>
            <person name="Imamovic A."/>
            <person name="Ireland A."/>
            <person name="Larimer J."/>
            <person name="McCowan C."/>
            <person name="Murphy C."/>
            <person name="Pearson M."/>
            <person name="Poon T.W."/>
            <person name="Priest M."/>
            <person name="Roberts A."/>
            <person name="Saif S."/>
            <person name="Shea T."/>
            <person name="Sisk P."/>
            <person name="Sykes S."/>
            <person name="Wortman J."/>
            <person name="Nusbaum C."/>
            <person name="Birren B."/>
        </authorList>
    </citation>
    <scope>NUCLEOTIDE SEQUENCE [LARGE SCALE GENOMIC DNA]</scope>
    <source>
        <strain evidence="3 4">CBS 606.96</strain>
    </source>
</reference>
<accession>W9YEU8</accession>
<dbReference type="RefSeq" id="XP_007735412.1">
    <property type="nucleotide sequence ID" value="XM_007737222.1"/>
</dbReference>
<organism evidence="3 4">
    <name type="scientific">Capronia epimyces CBS 606.96</name>
    <dbReference type="NCBI Taxonomy" id="1182542"/>
    <lineage>
        <taxon>Eukaryota</taxon>
        <taxon>Fungi</taxon>
        <taxon>Dikarya</taxon>
        <taxon>Ascomycota</taxon>
        <taxon>Pezizomycotina</taxon>
        <taxon>Eurotiomycetes</taxon>
        <taxon>Chaetothyriomycetidae</taxon>
        <taxon>Chaetothyriales</taxon>
        <taxon>Herpotrichiellaceae</taxon>
        <taxon>Capronia</taxon>
    </lineage>
</organism>
<dbReference type="GeneID" id="19171212"/>
<protein>
    <recommendedName>
        <fullName evidence="2">Amidase domain-containing protein</fullName>
    </recommendedName>
</protein>
<dbReference type="Proteomes" id="UP000019478">
    <property type="component" value="Unassembled WGS sequence"/>
</dbReference>
<evidence type="ECO:0000256" key="1">
    <source>
        <dbReference type="SAM" id="SignalP"/>
    </source>
</evidence>
<dbReference type="SUPFAM" id="SSF75304">
    <property type="entry name" value="Amidase signature (AS) enzymes"/>
    <property type="match status" value="1"/>
</dbReference>
<dbReference type="Gene3D" id="3.90.1300.10">
    <property type="entry name" value="Amidase signature (AS) domain"/>
    <property type="match status" value="1"/>
</dbReference>
<sequence>MYHSRLLSLSLLPAVSYTQLAPIDVREATISSLHGSLYSRLTTCRDIVSAFVARIERFNPSINAIIALNPDALEIADGLDEALSRGNTTGPLFCIPILLKDNYDALPMPTTGGCLALNASKPTHDSPTVAALRRAGAVILGKSNLHELALEGLSVSSLGGQTLNPYDFARTPGGSSGGTGAAIAASFAVFGTGTDTVNSLRSPASANSLFSFRPTRGLISRAGVVPISYTQDTVGAIGRSVVDIATALTVMAGVGYDPADNVTSAIPPSVAGADYTSFLAPGTPTSLNGTRIGVLEGFFNRTSSNETDPVNQAMDHVIVMLRSQGATVINITDTSTYNATAISAQMDVQQLEYREMLSAYLSSPNLTGIHPATMPELYHTKHEFVVSPAQYSYVETALRSSTANSSYSARQTLIANLTRALHATIVSNRLDCLIYPEQKNLVVPVGSPSQSGRNGILAALTGSPVITVPVGFSPSTASAPIGIPIGMEILGLPWTEGPLLRLAQGFDDRLHARRMPVTNGLNATVEVTSAYTEIPHITPLKNIPSVYPLGVY</sequence>
<proteinExistence type="predicted"/>
<evidence type="ECO:0000313" key="4">
    <source>
        <dbReference type="Proteomes" id="UP000019478"/>
    </source>
</evidence>
<evidence type="ECO:0000313" key="3">
    <source>
        <dbReference type="EMBL" id="EXJ80824.1"/>
    </source>
</evidence>
<dbReference type="PANTHER" id="PTHR42678:SF5">
    <property type="entry name" value="GLUTAMYL-TRNA(GLN) AMIDOTRANSFERASE SUBUNIT A"/>
    <property type="match status" value="1"/>
</dbReference>
<feature type="domain" description="Amidase" evidence="2">
    <location>
        <begin position="46"/>
        <end position="500"/>
    </location>
</feature>
<dbReference type="PANTHER" id="PTHR42678">
    <property type="entry name" value="AMIDASE"/>
    <property type="match status" value="1"/>
</dbReference>
<evidence type="ECO:0000259" key="2">
    <source>
        <dbReference type="Pfam" id="PF01425"/>
    </source>
</evidence>
<dbReference type="EMBL" id="AMGY01000006">
    <property type="protein sequence ID" value="EXJ80824.1"/>
    <property type="molecule type" value="Genomic_DNA"/>
</dbReference>
<dbReference type="STRING" id="1182542.W9YEU8"/>
<keyword evidence="4" id="KW-1185">Reference proteome</keyword>
<dbReference type="Pfam" id="PF01425">
    <property type="entry name" value="Amidase"/>
    <property type="match status" value="1"/>
</dbReference>